<accession>A0ABP9R5U2</accession>
<dbReference type="InterPro" id="IPR043129">
    <property type="entry name" value="ATPase_NBD"/>
</dbReference>
<keyword evidence="8" id="KW-1185">Reference proteome</keyword>
<evidence type="ECO:0000256" key="1">
    <source>
        <dbReference type="ARBA" id="ARBA00009156"/>
    </source>
</evidence>
<keyword evidence="2" id="KW-0859">Xylose metabolism</keyword>
<gene>
    <name evidence="7" type="ORF">GCM10023321_71510</name>
</gene>
<dbReference type="InterPro" id="IPR018484">
    <property type="entry name" value="FGGY_N"/>
</dbReference>
<name>A0ABP9R5U2_9PSEU</name>
<evidence type="ECO:0000256" key="3">
    <source>
        <dbReference type="ARBA" id="ARBA00022679"/>
    </source>
</evidence>
<dbReference type="CDD" id="cd07783">
    <property type="entry name" value="ASKHA_NBD_FGGY_SePSK_AtXK1-like"/>
    <property type="match status" value="1"/>
</dbReference>
<keyword evidence="3" id="KW-0808">Transferase</keyword>
<evidence type="ECO:0000313" key="7">
    <source>
        <dbReference type="EMBL" id="GAA5172097.1"/>
    </source>
</evidence>
<proteinExistence type="inferred from homology"/>
<organism evidence="7 8">
    <name type="scientific">Pseudonocardia eucalypti</name>
    <dbReference type="NCBI Taxonomy" id="648755"/>
    <lineage>
        <taxon>Bacteria</taxon>
        <taxon>Bacillati</taxon>
        <taxon>Actinomycetota</taxon>
        <taxon>Actinomycetes</taxon>
        <taxon>Pseudonocardiales</taxon>
        <taxon>Pseudonocardiaceae</taxon>
        <taxon>Pseudonocardia</taxon>
    </lineage>
</organism>
<keyword evidence="4 7" id="KW-0418">Kinase</keyword>
<dbReference type="RefSeq" id="WP_185065124.1">
    <property type="nucleotide sequence ID" value="NZ_BAABJP010000051.1"/>
</dbReference>
<dbReference type="InterPro" id="IPR000577">
    <property type="entry name" value="Carb_kinase_FGGY"/>
</dbReference>
<dbReference type="Pfam" id="PF00370">
    <property type="entry name" value="FGGY_N"/>
    <property type="match status" value="1"/>
</dbReference>
<evidence type="ECO:0000256" key="2">
    <source>
        <dbReference type="ARBA" id="ARBA00022629"/>
    </source>
</evidence>
<evidence type="ECO:0000256" key="4">
    <source>
        <dbReference type="ARBA" id="ARBA00022777"/>
    </source>
</evidence>
<reference evidence="8" key="1">
    <citation type="journal article" date="2019" name="Int. J. Syst. Evol. Microbiol.">
        <title>The Global Catalogue of Microorganisms (GCM) 10K type strain sequencing project: providing services to taxonomists for standard genome sequencing and annotation.</title>
        <authorList>
            <consortium name="The Broad Institute Genomics Platform"/>
            <consortium name="The Broad Institute Genome Sequencing Center for Infectious Disease"/>
            <person name="Wu L."/>
            <person name="Ma J."/>
        </authorList>
    </citation>
    <scope>NUCLEOTIDE SEQUENCE [LARGE SCALE GENOMIC DNA]</scope>
    <source>
        <strain evidence="8">JCM 18303</strain>
    </source>
</reference>
<dbReference type="Proteomes" id="UP001428817">
    <property type="component" value="Unassembled WGS sequence"/>
</dbReference>
<dbReference type="PANTHER" id="PTHR43095:SF5">
    <property type="entry name" value="XYLULOSE KINASE"/>
    <property type="match status" value="1"/>
</dbReference>
<sequence length="497" mass="52034">MTGYDRAWLGIDLGTQSVRALVVAADGQVLGAGASTLTSHRDGPRHEQDPATWWPAAASACRAALAASGPTRVDGVSVDGTSGTVLLVDRSDGRPLTPALMYDDTRAGEQAHRVNEAGADLWAALGYRRMQPAWALPKLAWLLAEHPELTATARLAHQVDVVNRALVGGPVATDLSNALKTGVDLIGERWPTEVFDALGLPGALLPDLVRPGTPIGTVGAAAAELTGLPKGTPVIAGCTDGCAAQLGAGALAVGSWNSVLGTTLVLKGVTEELINDPLGVVYSHKSPDGRWLPGGASGTGAGAVGREFAGRDLDELAAGAARYEPAAVLAYPLASARGERFPFLAPDAEAFLLGTPRDDYERYAAMLQGVGYLERLCFDYLASLGAPAHGDLMLTGGGARGRYWCQLRADILGRPVKLPANAESALGVAVLAATPGRSPAEVAAEMVRIRETVDPRPEVTARLEEPYRRLLAELTARGWLPAEQAVRVTSPLERERR</sequence>
<feature type="domain" description="Carbohydrate kinase FGGY N-terminal" evidence="5">
    <location>
        <begin position="8"/>
        <end position="247"/>
    </location>
</feature>
<dbReference type="GO" id="GO:0016301">
    <property type="term" value="F:kinase activity"/>
    <property type="evidence" value="ECO:0007669"/>
    <property type="project" value="UniProtKB-KW"/>
</dbReference>
<dbReference type="PIRSF" id="PIRSF000538">
    <property type="entry name" value="GlpK"/>
    <property type="match status" value="1"/>
</dbReference>
<dbReference type="PANTHER" id="PTHR43095">
    <property type="entry name" value="SUGAR KINASE"/>
    <property type="match status" value="1"/>
</dbReference>
<keyword evidence="2" id="KW-0119">Carbohydrate metabolism</keyword>
<dbReference type="Pfam" id="PF02782">
    <property type="entry name" value="FGGY_C"/>
    <property type="match status" value="1"/>
</dbReference>
<dbReference type="InterPro" id="IPR050406">
    <property type="entry name" value="FGGY_Carb_Kinase"/>
</dbReference>
<dbReference type="InterPro" id="IPR018485">
    <property type="entry name" value="FGGY_C"/>
</dbReference>
<dbReference type="SUPFAM" id="SSF53067">
    <property type="entry name" value="Actin-like ATPase domain"/>
    <property type="match status" value="2"/>
</dbReference>
<comment type="caution">
    <text evidence="7">The sequence shown here is derived from an EMBL/GenBank/DDBJ whole genome shotgun (WGS) entry which is preliminary data.</text>
</comment>
<evidence type="ECO:0000259" key="6">
    <source>
        <dbReference type="Pfam" id="PF02782"/>
    </source>
</evidence>
<dbReference type="EMBL" id="BAABJP010000051">
    <property type="protein sequence ID" value="GAA5172097.1"/>
    <property type="molecule type" value="Genomic_DNA"/>
</dbReference>
<evidence type="ECO:0000313" key="8">
    <source>
        <dbReference type="Proteomes" id="UP001428817"/>
    </source>
</evidence>
<feature type="domain" description="Carbohydrate kinase FGGY C-terminal" evidence="6">
    <location>
        <begin position="286"/>
        <end position="433"/>
    </location>
</feature>
<evidence type="ECO:0000259" key="5">
    <source>
        <dbReference type="Pfam" id="PF00370"/>
    </source>
</evidence>
<comment type="similarity">
    <text evidence="1">Belongs to the FGGY kinase family.</text>
</comment>
<protein>
    <submittedName>
        <fullName evidence="7">FGGY-family carbohydrate kinase</fullName>
    </submittedName>
</protein>
<dbReference type="Gene3D" id="3.30.420.40">
    <property type="match status" value="2"/>
</dbReference>